<dbReference type="Pfam" id="PF07847">
    <property type="entry name" value="PCO_ADO"/>
    <property type="match status" value="1"/>
</dbReference>
<dbReference type="PANTHER" id="PTHR22966:SF61">
    <property type="entry name" value="2-AMINOETHANETHIOL DIOXYGENASE"/>
    <property type="match status" value="1"/>
</dbReference>
<keyword evidence="2" id="KW-0560">Oxidoreductase</keyword>
<dbReference type="InterPro" id="IPR012864">
    <property type="entry name" value="PCO/ADO"/>
</dbReference>
<dbReference type="InterPro" id="IPR014710">
    <property type="entry name" value="RmlC-like_jellyroll"/>
</dbReference>
<keyword evidence="6" id="KW-1185">Reference proteome</keyword>
<evidence type="ECO:0000313" key="7">
    <source>
        <dbReference type="WBParaSite" id="DME_0000004301-mRNA-1"/>
    </source>
</evidence>
<evidence type="ECO:0000313" key="6">
    <source>
        <dbReference type="Proteomes" id="UP000274756"/>
    </source>
</evidence>
<evidence type="ECO:0000256" key="2">
    <source>
        <dbReference type="ARBA" id="ARBA00023002"/>
    </source>
</evidence>
<sequence>MGRQLLRHFLRDSTNIAVQLTRTPLLPNSIDELVKQASSLVSSVSQTLLQIDLPDNTALESMEAPVFYADVYESNQIHTCLFGFKRAGNQIPLHNHPNMYGFIKVIRGSVQIRSYSWLNVEEKTNVLMDNSFFSHLMAHPVKITQVFFLLLFVKYLTVSRFEGVVTRTSDDDCVCLTPQKGNIHCITGLEDGATFFDLLVPGYGFSPCTYYKNYMTFDEINENSDLSSKICFLLEIPPPKSYFCHVIPYNTITEL</sequence>
<dbReference type="PANTHER" id="PTHR22966">
    <property type="entry name" value="2-AMINOETHANETHIOL DIOXYGENASE"/>
    <property type="match status" value="1"/>
</dbReference>
<reference evidence="7" key="1">
    <citation type="submission" date="2017-02" db="UniProtKB">
        <authorList>
            <consortium name="WormBaseParasite"/>
        </authorList>
    </citation>
    <scope>IDENTIFICATION</scope>
</reference>
<evidence type="ECO:0000313" key="4">
    <source>
        <dbReference type="EMBL" id="VDN54430.1"/>
    </source>
</evidence>
<keyword evidence="1" id="KW-0479">Metal-binding</keyword>
<dbReference type="GO" id="GO:0016702">
    <property type="term" value="F:oxidoreductase activity, acting on single donors with incorporation of molecular oxygen, incorporation of two atoms of oxygen"/>
    <property type="evidence" value="ECO:0007669"/>
    <property type="project" value="InterPro"/>
</dbReference>
<proteinExistence type="predicted"/>
<dbReference type="STRING" id="318479.A0A0N4U0G3"/>
<dbReference type="AlphaFoldDB" id="A0A0N4U0G3"/>
<evidence type="ECO:0000256" key="1">
    <source>
        <dbReference type="ARBA" id="ARBA00022723"/>
    </source>
</evidence>
<dbReference type="Gene3D" id="2.60.120.10">
    <property type="entry name" value="Jelly Rolls"/>
    <property type="match status" value="1"/>
</dbReference>
<dbReference type="OrthoDB" id="271433at2759"/>
<organism evidence="5 7">
    <name type="scientific">Dracunculus medinensis</name>
    <name type="common">Guinea worm</name>
    <dbReference type="NCBI Taxonomy" id="318479"/>
    <lineage>
        <taxon>Eukaryota</taxon>
        <taxon>Metazoa</taxon>
        <taxon>Ecdysozoa</taxon>
        <taxon>Nematoda</taxon>
        <taxon>Chromadorea</taxon>
        <taxon>Rhabditida</taxon>
        <taxon>Spirurina</taxon>
        <taxon>Dracunculoidea</taxon>
        <taxon>Dracunculidae</taxon>
        <taxon>Dracunculus</taxon>
    </lineage>
</organism>
<protein>
    <submittedName>
        <fullName evidence="7">Cysteine dioxygenase</fullName>
    </submittedName>
</protein>
<dbReference type="GO" id="GO:0005739">
    <property type="term" value="C:mitochondrion"/>
    <property type="evidence" value="ECO:0007669"/>
    <property type="project" value="TreeGrafter"/>
</dbReference>
<evidence type="ECO:0000256" key="3">
    <source>
        <dbReference type="ARBA" id="ARBA00023004"/>
    </source>
</evidence>
<dbReference type="WBParaSite" id="DME_0000004301-mRNA-1">
    <property type="protein sequence ID" value="DME_0000004301-mRNA-1"/>
    <property type="gene ID" value="DME_0000004301"/>
</dbReference>
<dbReference type="Proteomes" id="UP000038040">
    <property type="component" value="Unplaced"/>
</dbReference>
<dbReference type="Proteomes" id="UP000274756">
    <property type="component" value="Unassembled WGS sequence"/>
</dbReference>
<reference evidence="4 6" key="2">
    <citation type="submission" date="2018-11" db="EMBL/GenBank/DDBJ databases">
        <authorList>
            <consortium name="Pathogen Informatics"/>
        </authorList>
    </citation>
    <scope>NUCLEOTIDE SEQUENCE [LARGE SCALE GENOMIC DNA]</scope>
</reference>
<dbReference type="SUPFAM" id="SSF51182">
    <property type="entry name" value="RmlC-like cupins"/>
    <property type="match status" value="1"/>
</dbReference>
<dbReference type="CDD" id="cd20289">
    <property type="entry name" value="cupin_ADO"/>
    <property type="match status" value="1"/>
</dbReference>
<dbReference type="EMBL" id="UYYG01001150">
    <property type="protein sequence ID" value="VDN54430.1"/>
    <property type="molecule type" value="Genomic_DNA"/>
</dbReference>
<name>A0A0N4U0G3_DRAME</name>
<keyword evidence="3" id="KW-0408">Iron</keyword>
<accession>A0A0N4U0G3</accession>
<evidence type="ECO:0000313" key="5">
    <source>
        <dbReference type="Proteomes" id="UP000038040"/>
    </source>
</evidence>
<dbReference type="GO" id="GO:0046872">
    <property type="term" value="F:metal ion binding"/>
    <property type="evidence" value="ECO:0007669"/>
    <property type="project" value="UniProtKB-KW"/>
</dbReference>
<dbReference type="InterPro" id="IPR011051">
    <property type="entry name" value="RmlC_Cupin_sf"/>
</dbReference>
<gene>
    <name evidence="4" type="ORF">DME_LOCUS4403</name>
</gene>